<dbReference type="SUPFAM" id="SSF48179">
    <property type="entry name" value="6-phosphogluconate dehydrogenase C-terminal domain-like"/>
    <property type="match status" value="1"/>
</dbReference>
<dbReference type="GO" id="GO:0008677">
    <property type="term" value="F:2-dehydropantoate 2-reductase activity"/>
    <property type="evidence" value="ECO:0007669"/>
    <property type="project" value="InterPro"/>
</dbReference>
<dbReference type="GO" id="GO:0005737">
    <property type="term" value="C:cytoplasm"/>
    <property type="evidence" value="ECO:0007669"/>
    <property type="project" value="TreeGrafter"/>
</dbReference>
<feature type="domain" description="Ketopantoate reductase N-terminal" evidence="4">
    <location>
        <begin position="3"/>
        <end position="152"/>
    </location>
</feature>
<dbReference type="InterPro" id="IPR008927">
    <property type="entry name" value="6-PGluconate_DH-like_C_sf"/>
</dbReference>
<evidence type="ECO:0008006" key="7">
    <source>
        <dbReference type="Google" id="ProtNLM"/>
    </source>
</evidence>
<comment type="similarity">
    <text evidence="1">Belongs to the ketopantoate reductase family.</text>
</comment>
<name>A0A644Y8Z9_9ZZZZ</name>
<dbReference type="InterPro" id="IPR036291">
    <property type="entry name" value="NAD(P)-bd_dom_sf"/>
</dbReference>
<comment type="caution">
    <text evidence="6">The sequence shown here is derived from an EMBL/GenBank/DDBJ whole genome shotgun (WGS) entry which is preliminary data.</text>
</comment>
<dbReference type="NCBIfam" id="TIGR00745">
    <property type="entry name" value="apbA_panE"/>
    <property type="match status" value="1"/>
</dbReference>
<organism evidence="6">
    <name type="scientific">bioreactor metagenome</name>
    <dbReference type="NCBI Taxonomy" id="1076179"/>
    <lineage>
        <taxon>unclassified sequences</taxon>
        <taxon>metagenomes</taxon>
        <taxon>ecological metagenomes</taxon>
    </lineage>
</organism>
<dbReference type="InterPro" id="IPR013328">
    <property type="entry name" value="6PGD_dom2"/>
</dbReference>
<evidence type="ECO:0000259" key="5">
    <source>
        <dbReference type="Pfam" id="PF08546"/>
    </source>
</evidence>
<keyword evidence="3" id="KW-0560">Oxidoreductase</keyword>
<keyword evidence="2" id="KW-0521">NADP</keyword>
<dbReference type="Gene3D" id="3.40.50.720">
    <property type="entry name" value="NAD(P)-binding Rossmann-like Domain"/>
    <property type="match status" value="1"/>
</dbReference>
<dbReference type="Pfam" id="PF08546">
    <property type="entry name" value="ApbA_C"/>
    <property type="match status" value="1"/>
</dbReference>
<dbReference type="Pfam" id="PF02558">
    <property type="entry name" value="ApbA"/>
    <property type="match status" value="1"/>
</dbReference>
<dbReference type="PANTHER" id="PTHR21708">
    <property type="entry name" value="PROBABLE 2-DEHYDROPANTOATE 2-REDUCTASE"/>
    <property type="match status" value="1"/>
</dbReference>
<protein>
    <recommendedName>
        <fullName evidence="7">2-dehydropantoate 2-reductase</fullName>
    </recommendedName>
</protein>
<dbReference type="AlphaFoldDB" id="A0A644Y8Z9"/>
<dbReference type="InterPro" id="IPR003710">
    <property type="entry name" value="ApbA"/>
</dbReference>
<evidence type="ECO:0000256" key="2">
    <source>
        <dbReference type="ARBA" id="ARBA00022857"/>
    </source>
</evidence>
<dbReference type="InterPro" id="IPR051402">
    <property type="entry name" value="KPR-Related"/>
</dbReference>
<evidence type="ECO:0000256" key="1">
    <source>
        <dbReference type="ARBA" id="ARBA00007870"/>
    </source>
</evidence>
<reference evidence="6" key="1">
    <citation type="submission" date="2019-08" db="EMBL/GenBank/DDBJ databases">
        <authorList>
            <person name="Kucharzyk K."/>
            <person name="Murdoch R.W."/>
            <person name="Higgins S."/>
            <person name="Loffler F."/>
        </authorList>
    </citation>
    <scope>NUCLEOTIDE SEQUENCE</scope>
</reference>
<evidence type="ECO:0000256" key="3">
    <source>
        <dbReference type="ARBA" id="ARBA00023002"/>
    </source>
</evidence>
<dbReference type="PANTHER" id="PTHR21708:SF26">
    <property type="entry name" value="2-DEHYDROPANTOATE 2-REDUCTASE"/>
    <property type="match status" value="1"/>
</dbReference>
<dbReference type="InterPro" id="IPR013332">
    <property type="entry name" value="KPR_N"/>
</dbReference>
<evidence type="ECO:0000313" key="6">
    <source>
        <dbReference type="EMBL" id="MPM24401.1"/>
    </source>
</evidence>
<sequence>MRIAVLGLGGVGGLIGGALTRVNKDTSFCVRGAHRDAILKDGLRVDSALLGNFIARPLMAEEDASKIGVVDALIVACKGNALKAACAAAVPMIGERTLVLPLLNGLLVSESMEKLLPPCDLADGIIHVFSHIEGPGHVVQEAGSATIKMGMRQGGLRPPAMIELSRILSDASIPVLLPDDIALESWKKFTLMCGNSVIFGLYDGPASVVRADPAHETVCRAVWQELVDVAAAKGVALPGDLIDRYVAEFEGNPPDTVTSLYRDLRNGKAPEDTELAHVVGRLVALGRQCGAQAPLHEKMFEKFGGRL</sequence>
<feature type="domain" description="Ketopantoate reductase C-terminal" evidence="5">
    <location>
        <begin position="180"/>
        <end position="300"/>
    </location>
</feature>
<dbReference type="Gene3D" id="1.10.1040.10">
    <property type="entry name" value="N-(1-d-carboxylethyl)-l-norvaline Dehydrogenase, domain 2"/>
    <property type="match status" value="1"/>
</dbReference>
<gene>
    <name evidence="6" type="ORF">SDC9_70883</name>
</gene>
<evidence type="ECO:0000259" key="4">
    <source>
        <dbReference type="Pfam" id="PF02558"/>
    </source>
</evidence>
<dbReference type="GO" id="GO:0015940">
    <property type="term" value="P:pantothenate biosynthetic process"/>
    <property type="evidence" value="ECO:0007669"/>
    <property type="project" value="InterPro"/>
</dbReference>
<dbReference type="EMBL" id="VSSQ01004255">
    <property type="protein sequence ID" value="MPM24401.1"/>
    <property type="molecule type" value="Genomic_DNA"/>
</dbReference>
<accession>A0A644Y8Z9</accession>
<dbReference type="InterPro" id="IPR013752">
    <property type="entry name" value="KPA_reductase"/>
</dbReference>
<dbReference type="SUPFAM" id="SSF51735">
    <property type="entry name" value="NAD(P)-binding Rossmann-fold domains"/>
    <property type="match status" value="1"/>
</dbReference>
<proteinExistence type="inferred from homology"/>